<evidence type="ECO:0000313" key="3">
    <source>
        <dbReference type="Proteomes" id="UP000784128"/>
    </source>
</evidence>
<keyword evidence="1" id="KW-0812">Transmembrane</keyword>
<dbReference type="EMBL" id="JAHDYS010000008">
    <property type="protein sequence ID" value="MBT1072054.1"/>
    <property type="molecule type" value="Genomic_DNA"/>
</dbReference>
<keyword evidence="3" id="KW-1185">Reference proteome</keyword>
<dbReference type="Proteomes" id="UP000784128">
    <property type="component" value="Unassembled WGS sequence"/>
</dbReference>
<comment type="caution">
    <text evidence="2">The sequence shown here is derived from an EMBL/GenBank/DDBJ whole genome shotgun (WGS) entry which is preliminary data.</text>
</comment>
<evidence type="ECO:0000313" key="2">
    <source>
        <dbReference type="EMBL" id="MBT1072054.1"/>
    </source>
</evidence>
<reference evidence="2 3" key="1">
    <citation type="submission" date="2021-05" db="EMBL/GenBank/DDBJ databases">
        <title>The draft genome of Geobacter chapellei DSM 13688.</title>
        <authorList>
            <person name="Xu Z."/>
            <person name="Masuda Y."/>
            <person name="Itoh H."/>
            <person name="Senoo K."/>
        </authorList>
    </citation>
    <scope>NUCLEOTIDE SEQUENCE [LARGE SCALE GENOMIC DNA]</scope>
    <source>
        <strain evidence="2 3">DSM 13688</strain>
    </source>
</reference>
<dbReference type="NCBIfam" id="TIGR02595">
    <property type="entry name" value="PEP_CTERM"/>
    <property type="match status" value="1"/>
</dbReference>
<accession>A0ABS5U8R2</accession>
<organism evidence="2 3">
    <name type="scientific">Pelotalea chapellei</name>
    <dbReference type="NCBI Taxonomy" id="44671"/>
    <lineage>
        <taxon>Bacteria</taxon>
        <taxon>Pseudomonadati</taxon>
        <taxon>Thermodesulfobacteriota</taxon>
        <taxon>Desulfuromonadia</taxon>
        <taxon>Geobacterales</taxon>
        <taxon>Geobacteraceae</taxon>
        <taxon>Pelotalea</taxon>
    </lineage>
</organism>
<proteinExistence type="predicted"/>
<sequence>MSGNLFSRFIVFYAIAFICSVSIASATTIDFSLNNLVREYQLGVGSSYYNPAFVNSQTINLGTPYTEIEQYSRKLSGTFLLPKYTNNQGSIVDGWLYGRLVIADASVYNQHIYSNFNLLHIDGLESTNYHYQNVFGTVTDFTVNQDINTDIYSFNLSQSMSSPTDPNWISGFSTGNILARMWFDVDGPTGYTLLENGFVDISNASVHFENASTPVPEPSTFFLLGILGGLLILYMHIKQQHY</sequence>
<evidence type="ECO:0000256" key="1">
    <source>
        <dbReference type="SAM" id="Phobius"/>
    </source>
</evidence>
<feature type="transmembrane region" description="Helical" evidence="1">
    <location>
        <begin position="220"/>
        <end position="237"/>
    </location>
</feature>
<dbReference type="RefSeq" id="WP_214298535.1">
    <property type="nucleotide sequence ID" value="NZ_JAHDYS010000008.1"/>
</dbReference>
<dbReference type="InterPro" id="IPR013424">
    <property type="entry name" value="Ice-binding_C"/>
</dbReference>
<gene>
    <name evidence="2" type="ORF">KJB30_09680</name>
</gene>
<name>A0ABS5U8R2_9BACT</name>
<keyword evidence="1" id="KW-0472">Membrane</keyword>
<protein>
    <submittedName>
        <fullName evidence="2">PEP-CTERM sorting domain-containing protein</fullName>
    </submittedName>
</protein>
<keyword evidence="1" id="KW-1133">Transmembrane helix</keyword>